<gene>
    <name evidence="2" type="ORF">IP97_02441</name>
</gene>
<dbReference type="RefSeq" id="WP_133609346.1">
    <property type="nucleotide sequence ID" value="NZ_SNZC01000002.1"/>
</dbReference>
<dbReference type="PROSITE" id="PS51257">
    <property type="entry name" value="PROKAR_LIPOPROTEIN"/>
    <property type="match status" value="1"/>
</dbReference>
<keyword evidence="3" id="KW-1185">Reference proteome</keyword>
<accession>A0A562KAF0</accession>
<protein>
    <submittedName>
        <fullName evidence="2">Uncharacterized protein</fullName>
    </submittedName>
</protein>
<evidence type="ECO:0000256" key="1">
    <source>
        <dbReference type="SAM" id="MobiDB-lite"/>
    </source>
</evidence>
<feature type="region of interest" description="Disordered" evidence="1">
    <location>
        <begin position="25"/>
        <end position="165"/>
    </location>
</feature>
<feature type="compositionally biased region" description="Low complexity" evidence="1">
    <location>
        <begin position="53"/>
        <end position="74"/>
    </location>
</feature>
<dbReference type="Proteomes" id="UP000315312">
    <property type="component" value="Unassembled WGS sequence"/>
</dbReference>
<name>A0A562KAF0_9FLAO</name>
<sequence>MKKQLISAIILGSVFFVSCKKDEEVKPVEETQQQTQPFSGEAWLKQRVGNQGQVQQQAVQQQAQQTTQAQTQTAPGMNPPHGQPGHRCEIPVGAPLNSKPAEKKQPQTTTQVVNQKPAEKPVMNINSNNGSTTIVGSTTPPGMNPPHGQEGHRCDVAVGAPLPKQ</sequence>
<feature type="compositionally biased region" description="Polar residues" evidence="1">
    <location>
        <begin position="124"/>
        <end position="141"/>
    </location>
</feature>
<dbReference type="OrthoDB" id="678557at2"/>
<reference evidence="2 3" key="1">
    <citation type="journal article" date="2015" name="Stand. Genomic Sci.">
        <title>Genomic Encyclopedia of Bacterial and Archaeal Type Strains, Phase III: the genomes of soil and plant-associated and newly described type strains.</title>
        <authorList>
            <person name="Whitman W.B."/>
            <person name="Woyke T."/>
            <person name="Klenk H.P."/>
            <person name="Zhou Y."/>
            <person name="Lilburn T.G."/>
            <person name="Beck B.J."/>
            <person name="De Vos P."/>
            <person name="Vandamme P."/>
            <person name="Eisen J.A."/>
            <person name="Garrity G."/>
            <person name="Hugenholtz P."/>
            <person name="Kyrpides N.C."/>
        </authorList>
    </citation>
    <scope>NUCLEOTIDE SEQUENCE [LARGE SCALE GENOMIC DNA]</scope>
    <source>
        <strain evidence="2 3">CGMCC 1.6844</strain>
    </source>
</reference>
<proteinExistence type="predicted"/>
<dbReference type="AlphaFoldDB" id="A0A562KAF0"/>
<dbReference type="EMBL" id="VLKM01000012">
    <property type="protein sequence ID" value="TWH92399.1"/>
    <property type="molecule type" value="Genomic_DNA"/>
</dbReference>
<evidence type="ECO:0000313" key="2">
    <source>
        <dbReference type="EMBL" id="TWH92399.1"/>
    </source>
</evidence>
<organism evidence="2 3">
    <name type="scientific">Flavobacterium cheniae</name>
    <dbReference type="NCBI Taxonomy" id="295428"/>
    <lineage>
        <taxon>Bacteria</taxon>
        <taxon>Pseudomonadati</taxon>
        <taxon>Bacteroidota</taxon>
        <taxon>Flavobacteriia</taxon>
        <taxon>Flavobacteriales</taxon>
        <taxon>Flavobacteriaceae</taxon>
        <taxon>Flavobacterium</taxon>
    </lineage>
</organism>
<evidence type="ECO:0000313" key="3">
    <source>
        <dbReference type="Proteomes" id="UP000315312"/>
    </source>
</evidence>
<comment type="caution">
    <text evidence="2">The sequence shown here is derived from an EMBL/GenBank/DDBJ whole genome shotgun (WGS) entry which is preliminary data.</text>
</comment>